<organism evidence="1 2">
    <name type="scientific">Cynara cardunculus var. scolymus</name>
    <name type="common">Globe artichoke</name>
    <name type="synonym">Cynara scolymus</name>
    <dbReference type="NCBI Taxonomy" id="59895"/>
    <lineage>
        <taxon>Eukaryota</taxon>
        <taxon>Viridiplantae</taxon>
        <taxon>Streptophyta</taxon>
        <taxon>Embryophyta</taxon>
        <taxon>Tracheophyta</taxon>
        <taxon>Spermatophyta</taxon>
        <taxon>Magnoliopsida</taxon>
        <taxon>eudicotyledons</taxon>
        <taxon>Gunneridae</taxon>
        <taxon>Pentapetalae</taxon>
        <taxon>asterids</taxon>
        <taxon>campanulids</taxon>
        <taxon>Asterales</taxon>
        <taxon>Asteraceae</taxon>
        <taxon>Carduoideae</taxon>
        <taxon>Cardueae</taxon>
        <taxon>Carduinae</taxon>
        <taxon>Cynara</taxon>
    </lineage>
</organism>
<name>A0A103YKU1_CYNCS</name>
<keyword evidence="2" id="KW-1185">Reference proteome</keyword>
<reference evidence="1 2" key="1">
    <citation type="journal article" date="2016" name="Sci. Rep.">
        <title>The genome sequence of the outbreeding globe artichoke constructed de novo incorporating a phase-aware low-pass sequencing strategy of F1 progeny.</title>
        <authorList>
            <person name="Scaglione D."/>
            <person name="Reyes-Chin-Wo S."/>
            <person name="Acquadro A."/>
            <person name="Froenicke L."/>
            <person name="Portis E."/>
            <person name="Beitel C."/>
            <person name="Tirone M."/>
            <person name="Mauro R."/>
            <person name="Lo Monaco A."/>
            <person name="Mauromicale G."/>
            <person name="Faccioli P."/>
            <person name="Cattivelli L."/>
            <person name="Rieseberg L."/>
            <person name="Michelmore R."/>
            <person name="Lanteri S."/>
        </authorList>
    </citation>
    <scope>NUCLEOTIDE SEQUENCE [LARGE SCALE GENOMIC DNA]</scope>
    <source>
        <strain evidence="1">2C</strain>
    </source>
</reference>
<proteinExistence type="predicted"/>
<dbReference type="Gramene" id="KVI10969">
    <property type="protein sequence ID" value="KVI10969"/>
    <property type="gene ID" value="Ccrd_010633"/>
</dbReference>
<comment type="caution">
    <text evidence="1">The sequence shown here is derived from an EMBL/GenBank/DDBJ whole genome shotgun (WGS) entry which is preliminary data.</text>
</comment>
<protein>
    <submittedName>
        <fullName evidence="1">Uncharacterized protein</fullName>
    </submittedName>
</protein>
<evidence type="ECO:0000313" key="2">
    <source>
        <dbReference type="Proteomes" id="UP000243975"/>
    </source>
</evidence>
<sequence length="47" mass="5033">MLTCEGIVDTRQQQHGVGFGPNGARSPKKLPLDPMILTSSSLFFIGS</sequence>
<dbReference type="AlphaFoldDB" id="A0A103YKU1"/>
<accession>A0A103YKU1</accession>
<dbReference type="Proteomes" id="UP000243975">
    <property type="component" value="Unassembled WGS sequence"/>
</dbReference>
<gene>
    <name evidence="1" type="ORF">Ccrd_010633</name>
</gene>
<evidence type="ECO:0000313" key="1">
    <source>
        <dbReference type="EMBL" id="KVI10969.1"/>
    </source>
</evidence>
<dbReference type="EMBL" id="LEKV01000971">
    <property type="protein sequence ID" value="KVI10969.1"/>
    <property type="molecule type" value="Genomic_DNA"/>
</dbReference>